<keyword evidence="1" id="KW-0343">GTPase activation</keyword>
<accession>A0A151ZD01</accession>
<dbReference type="GO" id="GO:0007165">
    <property type="term" value="P:signal transduction"/>
    <property type="evidence" value="ECO:0007669"/>
    <property type="project" value="InterPro"/>
</dbReference>
<dbReference type="InterPro" id="IPR032675">
    <property type="entry name" value="LRR_dom_sf"/>
</dbReference>
<dbReference type="PANTHER" id="PTHR24112">
    <property type="entry name" value="LEUCINE-RICH REPEAT, ISOFORM F-RELATED"/>
    <property type="match status" value="1"/>
</dbReference>
<dbReference type="GO" id="GO:0016477">
    <property type="term" value="P:cell migration"/>
    <property type="evidence" value="ECO:0007669"/>
    <property type="project" value="TreeGrafter"/>
</dbReference>
<dbReference type="InterPro" id="IPR001611">
    <property type="entry name" value="Leu-rich_rpt"/>
</dbReference>
<dbReference type="GO" id="GO:0030027">
    <property type="term" value="C:lamellipodium"/>
    <property type="evidence" value="ECO:0007669"/>
    <property type="project" value="TreeGrafter"/>
</dbReference>
<dbReference type="InterPro" id="IPR011993">
    <property type="entry name" value="PH-like_dom_sf"/>
</dbReference>
<dbReference type="InterPro" id="IPR000198">
    <property type="entry name" value="RhoGAP_dom"/>
</dbReference>
<dbReference type="OrthoDB" id="79452at2759"/>
<feature type="compositionally biased region" description="Low complexity" evidence="2">
    <location>
        <begin position="950"/>
        <end position="983"/>
    </location>
</feature>
<evidence type="ECO:0000256" key="2">
    <source>
        <dbReference type="SAM" id="MobiDB-lite"/>
    </source>
</evidence>
<dbReference type="CDD" id="cd00159">
    <property type="entry name" value="RhoGAP"/>
    <property type="match status" value="1"/>
</dbReference>
<dbReference type="Gene3D" id="3.80.10.10">
    <property type="entry name" value="Ribonuclease Inhibitor"/>
    <property type="match status" value="1"/>
</dbReference>
<dbReference type="InParanoid" id="A0A151ZD01"/>
<dbReference type="SMART" id="SM00368">
    <property type="entry name" value="LRR_RI"/>
    <property type="match status" value="5"/>
</dbReference>
<protein>
    <submittedName>
        <fullName evidence="4">Leucine-rich repeat-containing protein (LRR)</fullName>
    </submittedName>
</protein>
<feature type="compositionally biased region" description="Polar residues" evidence="2">
    <location>
        <begin position="934"/>
        <end position="949"/>
    </location>
</feature>
<dbReference type="EMBL" id="LODT01000034">
    <property type="protein sequence ID" value="KYQ91820.1"/>
    <property type="molecule type" value="Genomic_DNA"/>
</dbReference>
<feature type="region of interest" description="Disordered" evidence="2">
    <location>
        <begin position="633"/>
        <end position="709"/>
    </location>
</feature>
<evidence type="ECO:0000256" key="1">
    <source>
        <dbReference type="ARBA" id="ARBA00022468"/>
    </source>
</evidence>
<dbReference type="Pfam" id="PF13516">
    <property type="entry name" value="LRR_6"/>
    <property type="match status" value="2"/>
</dbReference>
<dbReference type="Proteomes" id="UP000076078">
    <property type="component" value="Unassembled WGS sequence"/>
</dbReference>
<dbReference type="FunCoup" id="A0A151ZD01">
    <property type="interactions" value="4"/>
</dbReference>
<organism evidence="4 5">
    <name type="scientific">Tieghemostelium lacteum</name>
    <name type="common">Slime mold</name>
    <name type="synonym">Dictyostelium lacteum</name>
    <dbReference type="NCBI Taxonomy" id="361077"/>
    <lineage>
        <taxon>Eukaryota</taxon>
        <taxon>Amoebozoa</taxon>
        <taxon>Evosea</taxon>
        <taxon>Eumycetozoa</taxon>
        <taxon>Dictyostelia</taxon>
        <taxon>Dictyosteliales</taxon>
        <taxon>Raperosteliaceae</taxon>
        <taxon>Tieghemostelium</taxon>
    </lineage>
</organism>
<dbReference type="Gene3D" id="2.30.29.30">
    <property type="entry name" value="Pleckstrin-homology domain (PH domain)/Phosphotyrosine-binding domain (PTB)"/>
    <property type="match status" value="1"/>
</dbReference>
<dbReference type="AlphaFoldDB" id="A0A151ZD01"/>
<dbReference type="Gene3D" id="1.10.555.10">
    <property type="entry name" value="Rho GTPase activation protein"/>
    <property type="match status" value="1"/>
</dbReference>
<dbReference type="GO" id="GO:0005096">
    <property type="term" value="F:GTPase activator activity"/>
    <property type="evidence" value="ECO:0007669"/>
    <property type="project" value="UniProtKB-KW"/>
</dbReference>
<keyword evidence="5" id="KW-1185">Reference proteome</keyword>
<dbReference type="STRING" id="361077.A0A151ZD01"/>
<sequence length="1048" mass="115285">MSAQISLTPVEKKGIEQVLTSKKDEAKLITKVQLINEKKKKTEEKILILGSNRIYLFSEKGKISEEYHYLDLSDIQSSLENEIVVKLKNQIIFKMIVSGDSGTILKALYSSLMSTFPGIKIGKSLTFSISPESRMVQIFQSTSFKDITGCGSFSNTYKSVCDYLGIQPLQSVLWDIEYLYPANGIREFNLSEVYQYSPPDLKAILISLGYNTYFTSFQVNSFKLSTEDMTQLSELFQLNTSIQQLSLTNNQVSKESMIHLFTTLSENKALHLNHINVNNNFLENKGLMTLGAAIQTFTTPLNYLNIESTGSSAKGLEALFTCLVAAPIVLSSLNHLNIANNKLEAPGTVALCRFLSKASVLQTLNISHTSPVFSQLKTSASSLLSIDFSGNRPSTTKEGVLELLQFFKQMPNLNTLSLAKTQISGDDLKLLFSPATQLTKVANVDLSENELGDAGIMKLCEIMYPNSNLRHLCIDGNFKTKSKLRQRAIDAVINLIEDNNNIESLSIAAGNSKYQLKADLVPFIVSLLKNESLTKLDISGNGVGDSGALALCKVLWKNVTLKSVKMDGNDFTWTALKMIKNAIKRNPRSVTLLPLPLGDIQNVLKNDNATQNQEKLQKTLIELQYSVINNYKTQQPPEQPQQPAVKTSPLRKPITSSGTSTSSSSSSKIGFSTLPIKRPVKGPLYPGRSTISNAGSDKQSGASGTNQPDLPLLVSRSVELLIDRGTKSVGIFRTCASASQLKKIKARFEAGEDVDLKAENVDVDTVAGVLKTYFRELPTPLFPEVLHESFYQAYRQPTVPDKIKLYKEIIDNLTPIENLLAKRLFLLLHLISLEKQENMMPPENIAICFSPTLFRSFESELLPINAFLIVHYYDIFAPELKPKSPESLPLQDLSITDKTSISDKDTSSTNPSVSNVISDTPQVPPRSPKAFAKTITNNNMRKSTGNALGTSSGSLLMNTNSSSSTSTSNSNSSSTNSSNNNSPVPSPPSSPVMDGTQTLRSKRFSRVSRISYSPNLPRAFSNESRTISSLFQDSDFTNETETNSGTSV</sequence>
<dbReference type="PROSITE" id="PS50238">
    <property type="entry name" value="RHOGAP"/>
    <property type="match status" value="1"/>
</dbReference>
<feature type="domain" description="Rho-GAP" evidence="3">
    <location>
        <begin position="689"/>
        <end position="876"/>
    </location>
</feature>
<evidence type="ECO:0000259" key="3">
    <source>
        <dbReference type="PROSITE" id="PS50238"/>
    </source>
</evidence>
<dbReference type="InterPro" id="IPR008936">
    <property type="entry name" value="Rho_GTPase_activation_prot"/>
</dbReference>
<reference evidence="4 5" key="1">
    <citation type="submission" date="2015-12" db="EMBL/GenBank/DDBJ databases">
        <title>Dictyostelia acquired genes for synthesis and detection of signals that induce cell-type specialization by lateral gene transfer from prokaryotes.</title>
        <authorList>
            <person name="Gloeckner G."/>
            <person name="Schaap P."/>
        </authorList>
    </citation>
    <scope>NUCLEOTIDE SEQUENCE [LARGE SCALE GENOMIC DNA]</scope>
    <source>
        <strain evidence="4 5">TK</strain>
    </source>
</reference>
<dbReference type="SUPFAM" id="SSF52047">
    <property type="entry name" value="RNI-like"/>
    <property type="match status" value="1"/>
</dbReference>
<dbReference type="Pfam" id="PF17888">
    <property type="entry name" value="Carm_PH"/>
    <property type="match status" value="1"/>
</dbReference>
<name>A0A151ZD01_TIELA</name>
<dbReference type="PANTHER" id="PTHR24112:SF67">
    <property type="entry name" value="RHO GTPASE-ACTIVATING PROTEIN GACW"/>
    <property type="match status" value="1"/>
</dbReference>
<dbReference type="GO" id="GO:0034315">
    <property type="term" value="P:regulation of Arp2/3 complex-mediated actin nucleation"/>
    <property type="evidence" value="ECO:0007669"/>
    <property type="project" value="TreeGrafter"/>
</dbReference>
<evidence type="ECO:0000313" key="4">
    <source>
        <dbReference type="EMBL" id="KYQ91820.1"/>
    </source>
</evidence>
<feature type="compositionally biased region" description="Low complexity" evidence="2">
    <location>
        <begin position="655"/>
        <end position="667"/>
    </location>
</feature>
<feature type="compositionally biased region" description="Polar residues" evidence="2">
    <location>
        <begin position="910"/>
        <end position="921"/>
    </location>
</feature>
<gene>
    <name evidence="4" type="ORF">DLAC_07615</name>
</gene>
<evidence type="ECO:0000313" key="5">
    <source>
        <dbReference type="Proteomes" id="UP000076078"/>
    </source>
</evidence>
<feature type="compositionally biased region" description="Polar residues" evidence="2">
    <location>
        <begin position="689"/>
        <end position="708"/>
    </location>
</feature>
<comment type="caution">
    <text evidence="4">The sequence shown here is derived from an EMBL/GenBank/DDBJ whole genome shotgun (WGS) entry which is preliminary data.</text>
</comment>
<dbReference type="OMA" id="CEIMYPN"/>
<dbReference type="GO" id="GO:0005886">
    <property type="term" value="C:plasma membrane"/>
    <property type="evidence" value="ECO:0007669"/>
    <property type="project" value="TreeGrafter"/>
</dbReference>
<dbReference type="SMART" id="SM00324">
    <property type="entry name" value="RhoGAP"/>
    <property type="match status" value="1"/>
</dbReference>
<proteinExistence type="predicted"/>
<dbReference type="InterPro" id="IPR041245">
    <property type="entry name" value="CARMIL_PH"/>
</dbReference>
<dbReference type="Pfam" id="PF00620">
    <property type="entry name" value="RhoGAP"/>
    <property type="match status" value="1"/>
</dbReference>
<dbReference type="InterPro" id="IPR051279">
    <property type="entry name" value="PP1-Reg/Actin-Interact_Protein"/>
</dbReference>
<feature type="region of interest" description="Disordered" evidence="2">
    <location>
        <begin position="899"/>
        <end position="997"/>
    </location>
</feature>
<dbReference type="SUPFAM" id="SSF48350">
    <property type="entry name" value="GTPase activation domain, GAP"/>
    <property type="match status" value="1"/>
</dbReference>